<proteinExistence type="predicted"/>
<reference evidence="2" key="1">
    <citation type="journal article" date="2019" name="Int. J. Syst. Evol. Microbiol.">
        <title>The Global Catalogue of Microorganisms (GCM) 10K type strain sequencing project: providing services to taxonomists for standard genome sequencing and annotation.</title>
        <authorList>
            <consortium name="The Broad Institute Genomics Platform"/>
            <consortium name="The Broad Institute Genome Sequencing Center for Infectious Disease"/>
            <person name="Wu L."/>
            <person name="Ma J."/>
        </authorList>
    </citation>
    <scope>NUCLEOTIDE SEQUENCE [LARGE SCALE GENOMIC DNA]</scope>
    <source>
        <strain evidence="2">CGMCC 1.12237</strain>
    </source>
</reference>
<keyword evidence="2" id="KW-1185">Reference proteome</keyword>
<dbReference type="RefSeq" id="WP_382355705.1">
    <property type="nucleotide sequence ID" value="NZ_JBHSMC010000045.1"/>
</dbReference>
<comment type="caution">
    <text evidence="1">The sequence shown here is derived from an EMBL/GenBank/DDBJ whole genome shotgun (WGS) entry which is preliminary data.</text>
</comment>
<evidence type="ECO:0000313" key="2">
    <source>
        <dbReference type="Proteomes" id="UP001596147"/>
    </source>
</evidence>
<accession>A0ABW0LNX5</accession>
<name>A0ABW0LNX5_9BACI</name>
<protein>
    <submittedName>
        <fullName evidence="1">Uncharacterized protein</fullName>
    </submittedName>
</protein>
<organism evidence="1 2">
    <name type="scientific">Lederbergia graminis</name>
    <dbReference type="NCBI Taxonomy" id="735518"/>
    <lineage>
        <taxon>Bacteria</taxon>
        <taxon>Bacillati</taxon>
        <taxon>Bacillota</taxon>
        <taxon>Bacilli</taxon>
        <taxon>Bacillales</taxon>
        <taxon>Bacillaceae</taxon>
        <taxon>Lederbergia</taxon>
    </lineage>
</organism>
<gene>
    <name evidence="1" type="ORF">ACFPM4_19810</name>
</gene>
<dbReference type="EMBL" id="JBHSMC010000045">
    <property type="protein sequence ID" value="MFC5466975.1"/>
    <property type="molecule type" value="Genomic_DNA"/>
</dbReference>
<sequence>MEIIKNVDFVIYTIIKRASAFINLDWVDQPFMIYPDVYKKDKRLLAEAMKEIIENEMIVDFDIVEFNDSGMELDLKHASLSPYAKDLAKKSATSIRLKGLFGKITDTYYELQDQLDDNYNKFNNYPDQKLIQMVKLNNFRSPSERAIVARILQERGYGKQ</sequence>
<evidence type="ECO:0000313" key="1">
    <source>
        <dbReference type="EMBL" id="MFC5466975.1"/>
    </source>
</evidence>
<dbReference type="Proteomes" id="UP001596147">
    <property type="component" value="Unassembled WGS sequence"/>
</dbReference>